<sequence>MRCEIFIKELDGKTRSVCVNSEEELKNTTVEEFIRRLCPEEDLKKFIYIFNGQVLEDDSTLAFYGMKQFCTVIKRIRLRGGAPPAEDGGEGMPRNASMDRLTAMQQTEPEPNR</sequence>
<name>A0A7J6BM35_9TELE</name>
<gene>
    <name evidence="3" type="ORF">G5714_023790</name>
</gene>
<keyword evidence="4" id="KW-1185">Reference proteome</keyword>
<dbReference type="OrthoDB" id="8729288at2759"/>
<dbReference type="Proteomes" id="UP000579812">
    <property type="component" value="Unassembled WGS sequence"/>
</dbReference>
<protein>
    <recommendedName>
        <fullName evidence="2">Ubiquitin-like domain-containing protein</fullName>
    </recommendedName>
</protein>
<dbReference type="Pfam" id="PF00240">
    <property type="entry name" value="ubiquitin"/>
    <property type="match status" value="1"/>
</dbReference>
<evidence type="ECO:0000259" key="2">
    <source>
        <dbReference type="PROSITE" id="PS50053"/>
    </source>
</evidence>
<feature type="domain" description="Ubiquitin-like" evidence="2">
    <location>
        <begin position="3"/>
        <end position="81"/>
    </location>
</feature>
<feature type="region of interest" description="Disordered" evidence="1">
    <location>
        <begin position="81"/>
        <end position="113"/>
    </location>
</feature>
<evidence type="ECO:0000313" key="3">
    <source>
        <dbReference type="EMBL" id="KAF4094712.1"/>
    </source>
</evidence>
<evidence type="ECO:0000256" key="1">
    <source>
        <dbReference type="SAM" id="MobiDB-lite"/>
    </source>
</evidence>
<comment type="caution">
    <text evidence="3">The sequence shown here is derived from an EMBL/GenBank/DDBJ whole genome shotgun (WGS) entry which is preliminary data.</text>
</comment>
<dbReference type="AlphaFoldDB" id="A0A7J6BM35"/>
<feature type="compositionally biased region" description="Polar residues" evidence="1">
    <location>
        <begin position="103"/>
        <end position="113"/>
    </location>
</feature>
<reference evidence="3 4" key="1">
    <citation type="submission" date="2020-04" db="EMBL/GenBank/DDBJ databases">
        <title>Chromosome-level genome assembly of a cyprinid fish Onychostoma macrolepis by integration of Nanopore Sequencing, Bionano and Hi-C technology.</title>
        <authorList>
            <person name="Wang D."/>
        </authorList>
    </citation>
    <scope>NUCLEOTIDE SEQUENCE [LARGE SCALE GENOMIC DNA]</scope>
    <source>
        <strain evidence="3">SWU-2019</strain>
        <tissue evidence="3">Muscle</tissue>
    </source>
</reference>
<evidence type="ECO:0000313" key="4">
    <source>
        <dbReference type="Proteomes" id="UP000579812"/>
    </source>
</evidence>
<dbReference type="EMBL" id="JAAMOB010000025">
    <property type="protein sequence ID" value="KAF4094712.1"/>
    <property type="molecule type" value="Genomic_DNA"/>
</dbReference>
<dbReference type="Gene3D" id="3.10.20.90">
    <property type="entry name" value="Phosphatidylinositol 3-kinase Catalytic Subunit, Chain A, domain 1"/>
    <property type="match status" value="1"/>
</dbReference>
<dbReference type="InterPro" id="IPR029071">
    <property type="entry name" value="Ubiquitin-like_domsf"/>
</dbReference>
<proteinExistence type="predicted"/>
<organism evidence="3 4">
    <name type="scientific">Onychostoma macrolepis</name>
    <dbReference type="NCBI Taxonomy" id="369639"/>
    <lineage>
        <taxon>Eukaryota</taxon>
        <taxon>Metazoa</taxon>
        <taxon>Chordata</taxon>
        <taxon>Craniata</taxon>
        <taxon>Vertebrata</taxon>
        <taxon>Euteleostomi</taxon>
        <taxon>Actinopterygii</taxon>
        <taxon>Neopterygii</taxon>
        <taxon>Teleostei</taxon>
        <taxon>Ostariophysi</taxon>
        <taxon>Cypriniformes</taxon>
        <taxon>Cyprinidae</taxon>
        <taxon>Acrossocheilinae</taxon>
        <taxon>Onychostoma</taxon>
    </lineage>
</organism>
<dbReference type="SUPFAM" id="SSF54236">
    <property type="entry name" value="Ubiquitin-like"/>
    <property type="match status" value="1"/>
</dbReference>
<dbReference type="PROSITE" id="PS50053">
    <property type="entry name" value="UBIQUITIN_2"/>
    <property type="match status" value="1"/>
</dbReference>
<dbReference type="InterPro" id="IPR000626">
    <property type="entry name" value="Ubiquitin-like_dom"/>
</dbReference>
<accession>A0A7J6BM35</accession>